<sequence length="1014" mass="115255">MSQPPSQPQLTPQLCFSTTALKEFFRTSRGSIDDSIVQNLNALATPADAGFDPSSTSQRGAGPGRRQLDPRSCQDFKLRVLFPSWHARKQVLSYCAVVATSPDPDDPDVALRRTEDEAQREKTVDERLDPYSARYFPREPRTERLAAFIRQERGVESIVRARTWEVVKERCGASDDDWQPSSQFSPCPPTFKHTRVVGFLECQHKRALKAADQILKKNPKHADTISMKALIFNGQGKTEEAFALAKEALTVDMKAHMCWHVYGILYRTNKNFDEAIKAYKFALKLEPESVQIQRDLALLQVQMRDFQGYIQSRLTMLRAKPTIRQNWTALAIAHHLAGDLHEAERVLAMYEDSVKVPLPKTDLENSEAVLYKNSIIAESGDIERALVHLESSARRSLDRLAYMELRAQYLAKLERKEEAALAYRALIDRNPDYSDYYTALIDVLGLDVKDEASVKEFFRGYAEKFPRADAARRLPLYYLSGDNFKEAAMAYLTRMFDRGVPSTFANLKHLYQDSFKKETLAILAEEYLEASRSSAGDAEPSNDDGFKDQGAAIYFLAQHYNYHRSRDLAKAMEYTEKAINLKPTEVDFHMTKARILKHQGNLQQASETMDYARSLDARDRYINSKAAKYQLRNNENEKALSKTLGLFTRAETVGGPLADLMEMQAVWFLAEDGEAWARRGNLGLALKRFHAVYNIFDVWQEDQFDFHTFSLRKGQIRAYMDLVRWEDRLREHPFYSRVALDAIRIYLGMFDKPKNVNGVNGTDGKGMNGDDLAEKKKAAKKAKKEAQKLERETVEKAAKQDPNKATVQRSKDGEEVAKKDDDPNGQKLAETSDPLGDAMKFLGPLIQFTPRNLDTQLAGFEVYLRRKKYVLALRCLNAALSLDRHHPRVHEQIVYFRRTVDRVLQNLPAKVQAIIEEEFTAVPAAADLQKLNADFRQQHQDSPEHLLSASRTARLLGEDQGNCENELIDALQLSSISFEHAAAMLDTLRQWGGSGATSFQQAAREKWPEVSAFA</sequence>
<keyword evidence="2 3" id="KW-0802">TPR repeat</keyword>
<dbReference type="FunFam" id="1.25.40.1010:FF:000002">
    <property type="entry name" value="N-terminal acetyltransferase catalytic subunit (NAT1)"/>
    <property type="match status" value="1"/>
</dbReference>
<dbReference type="InterPro" id="IPR021183">
    <property type="entry name" value="NatA_aux_su"/>
</dbReference>
<feature type="repeat" description="TPR" evidence="3">
    <location>
        <begin position="256"/>
        <end position="289"/>
    </location>
</feature>
<evidence type="ECO:0000256" key="2">
    <source>
        <dbReference type="ARBA" id="ARBA00022803"/>
    </source>
</evidence>
<dbReference type="AlphaFoldDB" id="A0AAD9MEU4"/>
<dbReference type="GO" id="GO:0005758">
    <property type="term" value="C:mitochondrial intermembrane space"/>
    <property type="evidence" value="ECO:0007669"/>
    <property type="project" value="InterPro"/>
</dbReference>
<dbReference type="EMBL" id="JAQQPM010000006">
    <property type="protein sequence ID" value="KAK2072375.1"/>
    <property type="molecule type" value="Genomic_DNA"/>
</dbReference>
<dbReference type="Proteomes" id="UP001217918">
    <property type="component" value="Unassembled WGS sequence"/>
</dbReference>
<dbReference type="InterPro" id="IPR019171">
    <property type="entry name" value="MIX23"/>
</dbReference>
<feature type="region of interest" description="Disordered" evidence="4">
    <location>
        <begin position="46"/>
        <end position="69"/>
    </location>
</feature>
<evidence type="ECO:0000256" key="1">
    <source>
        <dbReference type="ARBA" id="ARBA00022737"/>
    </source>
</evidence>
<evidence type="ECO:0000313" key="6">
    <source>
        <dbReference type="Proteomes" id="UP001217918"/>
    </source>
</evidence>
<feature type="region of interest" description="Disordered" evidence="4">
    <location>
        <begin position="757"/>
        <end position="835"/>
    </location>
</feature>
<dbReference type="Pfam" id="PF09774">
    <property type="entry name" value="MIX23"/>
    <property type="match status" value="1"/>
</dbReference>
<feature type="compositionally biased region" description="Basic and acidic residues" evidence="4">
    <location>
        <begin position="109"/>
        <end position="124"/>
    </location>
</feature>
<dbReference type="Gene3D" id="1.25.40.1040">
    <property type="match status" value="1"/>
</dbReference>
<dbReference type="InterPro" id="IPR019734">
    <property type="entry name" value="TPR_rpt"/>
</dbReference>
<dbReference type="SUPFAM" id="SSF81901">
    <property type="entry name" value="HCP-like"/>
    <property type="match status" value="1"/>
</dbReference>
<dbReference type="GO" id="GO:0031415">
    <property type="term" value="C:NatA complex"/>
    <property type="evidence" value="ECO:0007669"/>
    <property type="project" value="TreeGrafter"/>
</dbReference>
<reference evidence="5" key="1">
    <citation type="journal article" date="2023" name="Mol. Plant Microbe Interact.">
        <title>Elucidating the Obligate Nature and Biological Capacity of an Invasive Fungal Corn Pathogen.</title>
        <authorList>
            <person name="MacCready J.S."/>
            <person name="Roggenkamp E.M."/>
            <person name="Gdanetz K."/>
            <person name="Chilvers M.I."/>
        </authorList>
    </citation>
    <scope>NUCLEOTIDE SEQUENCE</scope>
    <source>
        <strain evidence="5">PM02</strain>
    </source>
</reference>
<dbReference type="PROSITE" id="PS50005">
    <property type="entry name" value="TPR"/>
    <property type="match status" value="1"/>
</dbReference>
<accession>A0AAD9MEU4</accession>
<evidence type="ECO:0000256" key="4">
    <source>
        <dbReference type="SAM" id="MobiDB-lite"/>
    </source>
</evidence>
<comment type="caution">
    <text evidence="5">The sequence shown here is derived from an EMBL/GenBank/DDBJ whole genome shotgun (WGS) entry which is preliminary data.</text>
</comment>
<dbReference type="SUPFAM" id="SSF48452">
    <property type="entry name" value="TPR-like"/>
    <property type="match status" value="2"/>
</dbReference>
<feature type="compositionally biased region" description="Basic and acidic residues" evidence="4">
    <location>
        <begin position="784"/>
        <end position="802"/>
    </location>
</feature>
<name>A0AAD9MEU4_9PEZI</name>
<organism evidence="5 6">
    <name type="scientific">Phyllachora maydis</name>
    <dbReference type="NCBI Taxonomy" id="1825666"/>
    <lineage>
        <taxon>Eukaryota</taxon>
        <taxon>Fungi</taxon>
        <taxon>Dikarya</taxon>
        <taxon>Ascomycota</taxon>
        <taxon>Pezizomycotina</taxon>
        <taxon>Sordariomycetes</taxon>
        <taxon>Sordariomycetidae</taxon>
        <taxon>Phyllachorales</taxon>
        <taxon>Phyllachoraceae</taxon>
        <taxon>Phyllachora</taxon>
    </lineage>
</organism>
<feature type="compositionally biased region" description="Basic and acidic residues" evidence="4">
    <location>
        <begin position="809"/>
        <end position="824"/>
    </location>
</feature>
<protein>
    <submittedName>
        <fullName evidence="5">Uncharacterized protein</fullName>
    </submittedName>
</protein>
<dbReference type="InterPro" id="IPR011990">
    <property type="entry name" value="TPR-like_helical_dom_sf"/>
</dbReference>
<dbReference type="Gene3D" id="1.25.40.1010">
    <property type="match status" value="1"/>
</dbReference>
<dbReference type="PANTHER" id="PTHR22767">
    <property type="entry name" value="N-TERMINAL ACETYLTRANSFERASE-RELATED"/>
    <property type="match status" value="1"/>
</dbReference>
<dbReference type="PANTHER" id="PTHR22767:SF2">
    <property type="entry name" value="N(ALPHA)-ACETYLTRANSFERASE 15_16, ISOFORM A"/>
    <property type="match status" value="1"/>
</dbReference>
<dbReference type="SMART" id="SM00028">
    <property type="entry name" value="TPR"/>
    <property type="match status" value="6"/>
</dbReference>
<feature type="region of interest" description="Disordered" evidence="4">
    <location>
        <begin position="105"/>
        <end position="124"/>
    </location>
</feature>
<evidence type="ECO:0000256" key="3">
    <source>
        <dbReference type="PROSITE-ProRule" id="PRU00339"/>
    </source>
</evidence>
<gene>
    <name evidence="5" type="ORF">P8C59_006732</name>
</gene>
<keyword evidence="6" id="KW-1185">Reference proteome</keyword>
<keyword evidence="1" id="KW-0677">Repeat</keyword>
<dbReference type="FunFam" id="1.25.40.1040:FF:000003">
    <property type="entry name" value="N-terminal acetyltransferase A, auxiliary subunit"/>
    <property type="match status" value="1"/>
</dbReference>
<dbReference type="Pfam" id="PF13432">
    <property type="entry name" value="TPR_16"/>
    <property type="match status" value="1"/>
</dbReference>
<proteinExistence type="predicted"/>
<dbReference type="Pfam" id="PF12569">
    <property type="entry name" value="NatA_aux_su"/>
    <property type="match status" value="1"/>
</dbReference>
<evidence type="ECO:0000313" key="5">
    <source>
        <dbReference type="EMBL" id="KAK2072375.1"/>
    </source>
</evidence>